<keyword evidence="6 8" id="KW-0645">Protease</keyword>
<evidence type="ECO:0000256" key="9">
    <source>
        <dbReference type="PIRSR" id="PIRSR006431-1"/>
    </source>
</evidence>
<accession>A0A1F8EDL6</accession>
<organism evidence="12 13">
    <name type="scientific">Candidatus Yanofskybacteria bacterium RIFCSPHIGHO2_01_FULL_41_26</name>
    <dbReference type="NCBI Taxonomy" id="1802661"/>
    <lineage>
        <taxon>Bacteria</taxon>
        <taxon>Candidatus Yanofskyibacteriota</taxon>
    </lineage>
</organism>
<evidence type="ECO:0000256" key="2">
    <source>
        <dbReference type="ARBA" id="ARBA00004496"/>
    </source>
</evidence>
<dbReference type="InterPro" id="IPR029058">
    <property type="entry name" value="AB_hydrolase_fold"/>
</dbReference>
<reference evidence="12 13" key="1">
    <citation type="journal article" date="2016" name="Nat. Commun.">
        <title>Thousands of microbial genomes shed light on interconnected biogeochemical processes in an aquifer system.</title>
        <authorList>
            <person name="Anantharaman K."/>
            <person name="Brown C.T."/>
            <person name="Hug L.A."/>
            <person name="Sharon I."/>
            <person name="Castelle C.J."/>
            <person name="Probst A.J."/>
            <person name="Thomas B.C."/>
            <person name="Singh A."/>
            <person name="Wilkins M.J."/>
            <person name="Karaoz U."/>
            <person name="Brodie E.L."/>
            <person name="Williams K.H."/>
            <person name="Hubbard S.S."/>
            <person name="Banfield J.F."/>
        </authorList>
    </citation>
    <scope>NUCLEOTIDE SEQUENCE [LARGE SCALE GENOMIC DNA]</scope>
</reference>
<dbReference type="AlphaFoldDB" id="A0A1F8EDL6"/>
<evidence type="ECO:0000256" key="4">
    <source>
        <dbReference type="ARBA" id="ARBA00022438"/>
    </source>
</evidence>
<dbReference type="InterPro" id="IPR005944">
    <property type="entry name" value="Pro_iminopeptidase"/>
</dbReference>
<keyword evidence="5 8" id="KW-0963">Cytoplasm</keyword>
<dbReference type="PRINTS" id="PR00793">
    <property type="entry name" value="PROAMNOPTASE"/>
</dbReference>
<comment type="similarity">
    <text evidence="3 8 10">Belongs to the peptidase S33 family.</text>
</comment>
<feature type="active site" description="Nucleophile" evidence="9">
    <location>
        <position position="109"/>
    </location>
</feature>
<dbReference type="Gene3D" id="3.40.50.1820">
    <property type="entry name" value="alpha/beta hydrolase"/>
    <property type="match status" value="1"/>
</dbReference>
<dbReference type="InterPro" id="IPR000073">
    <property type="entry name" value="AB_hydrolase_1"/>
</dbReference>
<comment type="caution">
    <text evidence="12">The sequence shown here is derived from an EMBL/GenBank/DDBJ whole genome shotgun (WGS) entry which is preliminary data.</text>
</comment>
<dbReference type="GO" id="GO:0004177">
    <property type="term" value="F:aminopeptidase activity"/>
    <property type="evidence" value="ECO:0007669"/>
    <property type="project" value="UniProtKB-UniRule"/>
</dbReference>
<evidence type="ECO:0000256" key="3">
    <source>
        <dbReference type="ARBA" id="ARBA00010088"/>
    </source>
</evidence>
<gene>
    <name evidence="12" type="ORF">A2649_00860</name>
</gene>
<dbReference type="PANTHER" id="PTHR43722:SF1">
    <property type="entry name" value="PROLINE IMINOPEPTIDASE"/>
    <property type="match status" value="1"/>
</dbReference>
<dbReference type="SUPFAM" id="SSF53474">
    <property type="entry name" value="alpha/beta-Hydrolases"/>
    <property type="match status" value="1"/>
</dbReference>
<sequence>MKDLYPPIKPYAHGLLPVTDKHSIYWEECGNPKGFPVLFFHGGPGAGSSEKDRRYFSPQFRTILFDQRGCGRSRPVGCLKENTTWHLVHDAKKILDKLQIEKVLVVGGSWGSTLAFMFAIAYPHVVAGIVARGIYLGENSEIDYSAKGLMAQHFPKAWERFTSLLPSDGKKNPLAYFYKHVLPMRKKERKKKFLYEWTMFEGRHCSLQPSSDKAAKKEMAKLNRKDVEAIATLEIYYIYNGCFLKPKFILNNVHRIPRYIPISLIHGYYDVVCPGINAHRLHSALSKHNVRMNWVFSGHSKSDPEMRGKIISEVNRICREIKTTQ</sequence>
<evidence type="ECO:0000259" key="11">
    <source>
        <dbReference type="Pfam" id="PF00561"/>
    </source>
</evidence>
<keyword evidence="4 8" id="KW-0031">Aminopeptidase</keyword>
<dbReference type="GO" id="GO:0006508">
    <property type="term" value="P:proteolysis"/>
    <property type="evidence" value="ECO:0007669"/>
    <property type="project" value="UniProtKB-KW"/>
</dbReference>
<evidence type="ECO:0000256" key="1">
    <source>
        <dbReference type="ARBA" id="ARBA00001585"/>
    </source>
</evidence>
<evidence type="ECO:0000313" key="12">
    <source>
        <dbReference type="EMBL" id="OGM98900.1"/>
    </source>
</evidence>
<dbReference type="PANTHER" id="PTHR43722">
    <property type="entry name" value="PROLINE IMINOPEPTIDASE"/>
    <property type="match status" value="1"/>
</dbReference>
<evidence type="ECO:0000256" key="7">
    <source>
        <dbReference type="ARBA" id="ARBA00022801"/>
    </source>
</evidence>
<evidence type="ECO:0000256" key="8">
    <source>
        <dbReference type="PIRNR" id="PIRNR006431"/>
    </source>
</evidence>
<dbReference type="EMBL" id="MGJB01000006">
    <property type="protein sequence ID" value="OGM98900.1"/>
    <property type="molecule type" value="Genomic_DNA"/>
</dbReference>
<feature type="domain" description="AB hydrolase-1" evidence="11">
    <location>
        <begin position="36"/>
        <end position="162"/>
    </location>
</feature>
<comment type="subcellular location">
    <subcellularLocation>
        <location evidence="2 8">Cytoplasm</location>
    </subcellularLocation>
</comment>
<feature type="active site" description="Proton donor" evidence="9">
    <location>
        <position position="299"/>
    </location>
</feature>
<evidence type="ECO:0000256" key="5">
    <source>
        <dbReference type="ARBA" id="ARBA00022490"/>
    </source>
</evidence>
<dbReference type="InterPro" id="IPR002410">
    <property type="entry name" value="Peptidase_S33"/>
</dbReference>
<dbReference type="STRING" id="1802661.A2649_00860"/>
<name>A0A1F8EDL6_9BACT</name>
<comment type="catalytic activity">
    <reaction evidence="1 8 10">
        <text>Release of N-terminal proline from a peptide.</text>
        <dbReference type="EC" id="3.4.11.5"/>
    </reaction>
</comment>
<evidence type="ECO:0000313" key="13">
    <source>
        <dbReference type="Proteomes" id="UP000176893"/>
    </source>
</evidence>
<protein>
    <recommendedName>
        <fullName evidence="8 10">Proline iminopeptidase</fullName>
        <shortName evidence="8">PIP</shortName>
        <ecNumber evidence="8 10">3.4.11.5</ecNumber>
    </recommendedName>
    <alternativeName>
        <fullName evidence="8">Prolyl aminopeptidase</fullName>
    </alternativeName>
</protein>
<dbReference type="Proteomes" id="UP000176893">
    <property type="component" value="Unassembled WGS sequence"/>
</dbReference>
<dbReference type="Pfam" id="PF00561">
    <property type="entry name" value="Abhydrolase_1"/>
    <property type="match status" value="1"/>
</dbReference>
<feature type="active site" evidence="9">
    <location>
        <position position="270"/>
    </location>
</feature>
<dbReference type="PIRSF" id="PIRSF006431">
    <property type="entry name" value="Pept_S33"/>
    <property type="match status" value="1"/>
</dbReference>
<evidence type="ECO:0000256" key="10">
    <source>
        <dbReference type="RuleBase" id="RU003421"/>
    </source>
</evidence>
<proteinExistence type="inferred from homology"/>
<dbReference type="GO" id="GO:0005737">
    <property type="term" value="C:cytoplasm"/>
    <property type="evidence" value="ECO:0007669"/>
    <property type="project" value="UniProtKB-SubCell"/>
</dbReference>
<dbReference type="EC" id="3.4.11.5" evidence="8 10"/>
<keyword evidence="7 8" id="KW-0378">Hydrolase</keyword>
<dbReference type="NCBIfam" id="TIGR01249">
    <property type="entry name" value="pro_imino_pep_1"/>
    <property type="match status" value="1"/>
</dbReference>
<evidence type="ECO:0000256" key="6">
    <source>
        <dbReference type="ARBA" id="ARBA00022670"/>
    </source>
</evidence>